<name>E1R7G7_SEDSS</name>
<keyword evidence="5" id="KW-1185">Reference proteome</keyword>
<dbReference type="Proteomes" id="UP000002318">
    <property type="component" value="Chromosome"/>
</dbReference>
<dbReference type="eggNOG" id="COG1028">
    <property type="taxonomic scope" value="Bacteria"/>
</dbReference>
<dbReference type="PANTHER" id="PTHR43639:SF1">
    <property type="entry name" value="SHORT-CHAIN DEHYDROGENASE_REDUCTASE FAMILY PROTEIN"/>
    <property type="match status" value="1"/>
</dbReference>
<dbReference type="Gene3D" id="3.40.50.720">
    <property type="entry name" value="NAD(P)-binding Rossmann-like Domain"/>
    <property type="match status" value="1"/>
</dbReference>
<proteinExistence type="inferred from homology"/>
<dbReference type="STRING" id="573413.Spirs_3584"/>
<accession>E1R7G7</accession>
<dbReference type="GO" id="GO:0016491">
    <property type="term" value="F:oxidoreductase activity"/>
    <property type="evidence" value="ECO:0007669"/>
    <property type="project" value="UniProtKB-KW"/>
</dbReference>
<dbReference type="PRINTS" id="PR00081">
    <property type="entry name" value="GDHRDH"/>
</dbReference>
<dbReference type="FunFam" id="3.40.50.720:FF:000084">
    <property type="entry name" value="Short-chain dehydrogenase reductase"/>
    <property type="match status" value="1"/>
</dbReference>
<dbReference type="InterPro" id="IPR036291">
    <property type="entry name" value="NAD(P)-bd_dom_sf"/>
</dbReference>
<sequence>MKTLQAPLLFSLEGKVALVTGGGVNIGRGISRTLAEAGAKVLVAYHSSSSAAEKTVQEINNEGGLAEAFRVDVSEEKAVEALFGEILKKEGALDILVNNSGVLSLSEQSELSVAEWDRIFGINARGVFLCCREAAKSMHPGSAIVNVASINAIHPGFGKSAHYDATKGAVAAYTRSLAAELGPSGIRVNAVAPGLIDSPQLRKRAPELVESVVRRSPLGRLSLPEDIGAGVLFLASRASGNITGQLLVIDGGYLLS</sequence>
<feature type="domain" description="Ketoreductase" evidence="3">
    <location>
        <begin position="15"/>
        <end position="194"/>
    </location>
</feature>
<dbReference type="InterPro" id="IPR057326">
    <property type="entry name" value="KR_dom"/>
</dbReference>
<evidence type="ECO:0000313" key="4">
    <source>
        <dbReference type="EMBL" id="ADK82672.1"/>
    </source>
</evidence>
<gene>
    <name evidence="4" type="ordered locus">Spirs_3584</name>
</gene>
<comment type="similarity">
    <text evidence="1">Belongs to the short-chain dehydrogenases/reductases (SDR) family.</text>
</comment>
<dbReference type="RefSeq" id="WP_013256131.1">
    <property type="nucleotide sequence ID" value="NC_014364.1"/>
</dbReference>
<dbReference type="InterPro" id="IPR002347">
    <property type="entry name" value="SDR_fam"/>
</dbReference>
<dbReference type="PANTHER" id="PTHR43639">
    <property type="entry name" value="OXIDOREDUCTASE, SHORT-CHAIN DEHYDROGENASE/REDUCTASE FAMILY (AFU_ORTHOLOGUE AFUA_5G02870)"/>
    <property type="match status" value="1"/>
</dbReference>
<dbReference type="Pfam" id="PF13561">
    <property type="entry name" value="adh_short_C2"/>
    <property type="match status" value="1"/>
</dbReference>
<dbReference type="EMBL" id="CP002116">
    <property type="protein sequence ID" value="ADK82672.1"/>
    <property type="molecule type" value="Genomic_DNA"/>
</dbReference>
<evidence type="ECO:0000313" key="5">
    <source>
        <dbReference type="Proteomes" id="UP000002318"/>
    </source>
</evidence>
<organism evidence="4 5">
    <name type="scientific">Sediminispirochaeta smaragdinae (strain DSM 11293 / JCM 15392 / SEBR 4228)</name>
    <name type="common">Spirochaeta smaragdinae</name>
    <dbReference type="NCBI Taxonomy" id="573413"/>
    <lineage>
        <taxon>Bacteria</taxon>
        <taxon>Pseudomonadati</taxon>
        <taxon>Spirochaetota</taxon>
        <taxon>Spirochaetia</taxon>
        <taxon>Spirochaetales</taxon>
        <taxon>Spirochaetaceae</taxon>
        <taxon>Sediminispirochaeta</taxon>
    </lineage>
</organism>
<evidence type="ECO:0000256" key="1">
    <source>
        <dbReference type="ARBA" id="ARBA00006484"/>
    </source>
</evidence>
<protein>
    <submittedName>
        <fullName evidence="4">Short-chain dehydrogenase/reductase SDR</fullName>
    </submittedName>
</protein>
<dbReference type="HOGENOM" id="CLU_010194_1_2_12"/>
<dbReference type="KEGG" id="ssm:Spirs_3584"/>
<evidence type="ECO:0000259" key="3">
    <source>
        <dbReference type="SMART" id="SM00822"/>
    </source>
</evidence>
<dbReference type="PRINTS" id="PR00080">
    <property type="entry name" value="SDRFAMILY"/>
</dbReference>
<reference evidence="4 5" key="1">
    <citation type="journal article" date="2010" name="Stand. Genomic Sci.">
        <title>Complete genome sequence of Spirochaeta smaragdinae type strain (SEBR 4228).</title>
        <authorList>
            <person name="Mavromatis K."/>
            <person name="Yasawong M."/>
            <person name="Chertkov O."/>
            <person name="Lapidus A."/>
            <person name="Lucas S."/>
            <person name="Nolan M."/>
            <person name="Del Rio T.G."/>
            <person name="Tice H."/>
            <person name="Cheng J.F."/>
            <person name="Pitluck S."/>
            <person name="Liolios K."/>
            <person name="Ivanova N."/>
            <person name="Tapia R."/>
            <person name="Han C."/>
            <person name="Bruce D."/>
            <person name="Goodwin L."/>
            <person name="Pati A."/>
            <person name="Chen A."/>
            <person name="Palaniappan K."/>
            <person name="Land M."/>
            <person name="Hauser L."/>
            <person name="Chang Y.J."/>
            <person name="Jeffries C.D."/>
            <person name="Detter J.C."/>
            <person name="Rohde M."/>
            <person name="Brambilla E."/>
            <person name="Spring S."/>
            <person name="Goker M."/>
            <person name="Sikorski J."/>
            <person name="Woyke T."/>
            <person name="Bristow J."/>
            <person name="Eisen J.A."/>
            <person name="Markowitz V."/>
            <person name="Hugenholtz P."/>
            <person name="Klenk H.P."/>
            <person name="Kyrpides N.C."/>
        </authorList>
    </citation>
    <scope>NUCLEOTIDE SEQUENCE [LARGE SCALE GENOMIC DNA]</scope>
    <source>
        <strain evidence="5">DSM 11293 / JCM 15392 / SEBR 4228</strain>
    </source>
</reference>
<evidence type="ECO:0000256" key="2">
    <source>
        <dbReference type="ARBA" id="ARBA00023002"/>
    </source>
</evidence>
<dbReference type="SMART" id="SM00822">
    <property type="entry name" value="PKS_KR"/>
    <property type="match status" value="1"/>
</dbReference>
<dbReference type="AlphaFoldDB" id="E1R7G7"/>
<dbReference type="SUPFAM" id="SSF51735">
    <property type="entry name" value="NAD(P)-binding Rossmann-fold domains"/>
    <property type="match status" value="1"/>
</dbReference>
<keyword evidence="2" id="KW-0560">Oxidoreductase</keyword>
<dbReference type="OrthoDB" id="20590at2"/>